<keyword evidence="2" id="KW-1185">Reference proteome</keyword>
<organism evidence="1 2">
    <name type="scientific">Cotesia glomerata</name>
    <name type="common">Lepidopteran parasitic wasp</name>
    <name type="synonym">Apanteles glomeratus</name>
    <dbReference type="NCBI Taxonomy" id="32391"/>
    <lineage>
        <taxon>Eukaryota</taxon>
        <taxon>Metazoa</taxon>
        <taxon>Ecdysozoa</taxon>
        <taxon>Arthropoda</taxon>
        <taxon>Hexapoda</taxon>
        <taxon>Insecta</taxon>
        <taxon>Pterygota</taxon>
        <taxon>Neoptera</taxon>
        <taxon>Endopterygota</taxon>
        <taxon>Hymenoptera</taxon>
        <taxon>Apocrita</taxon>
        <taxon>Ichneumonoidea</taxon>
        <taxon>Braconidae</taxon>
        <taxon>Microgastrinae</taxon>
        <taxon>Cotesia</taxon>
    </lineage>
</organism>
<gene>
    <name evidence="1" type="ORF">KQX54_011631</name>
</gene>
<proteinExistence type="predicted"/>
<dbReference type="EMBL" id="JAHXZJ010002982">
    <property type="protein sequence ID" value="KAH0534999.1"/>
    <property type="molecule type" value="Genomic_DNA"/>
</dbReference>
<dbReference type="Proteomes" id="UP000826195">
    <property type="component" value="Unassembled WGS sequence"/>
</dbReference>
<sequence length="67" mass="7802">MEEHGSLKINTLLFCRFECNKNDIVVVEIKSFQSKSSTILAGTELHEWYQESVVSQTLRRVDELQEN</sequence>
<protein>
    <submittedName>
        <fullName evidence="1">Uncharacterized protein</fullName>
    </submittedName>
</protein>
<dbReference type="AlphaFoldDB" id="A0AAV7HV05"/>
<accession>A0AAV7HV05</accession>
<evidence type="ECO:0000313" key="1">
    <source>
        <dbReference type="EMBL" id="KAH0534999.1"/>
    </source>
</evidence>
<evidence type="ECO:0000313" key="2">
    <source>
        <dbReference type="Proteomes" id="UP000826195"/>
    </source>
</evidence>
<reference evidence="1 2" key="1">
    <citation type="journal article" date="2021" name="J. Hered.">
        <title>A chromosome-level genome assembly of the parasitoid wasp, Cotesia glomerata (Hymenoptera: Braconidae).</title>
        <authorList>
            <person name="Pinto B.J."/>
            <person name="Weis J.J."/>
            <person name="Gamble T."/>
            <person name="Ode P.J."/>
            <person name="Paul R."/>
            <person name="Zaspel J.M."/>
        </authorList>
    </citation>
    <scope>NUCLEOTIDE SEQUENCE [LARGE SCALE GENOMIC DNA]</scope>
    <source>
        <strain evidence="1">CgM1</strain>
    </source>
</reference>
<name>A0AAV7HV05_COTGL</name>
<comment type="caution">
    <text evidence="1">The sequence shown here is derived from an EMBL/GenBank/DDBJ whole genome shotgun (WGS) entry which is preliminary data.</text>
</comment>
<feature type="non-terminal residue" evidence="1">
    <location>
        <position position="67"/>
    </location>
</feature>